<evidence type="ECO:0000313" key="2">
    <source>
        <dbReference type="EMBL" id="VVC88183.1"/>
    </source>
</evidence>
<gene>
    <name evidence="2" type="ORF">LSINAPIS_LOCUS1614</name>
</gene>
<proteinExistence type="predicted"/>
<feature type="domain" description="Fatty acyl-CoA reductase C-terminal" evidence="1">
    <location>
        <begin position="3"/>
        <end position="69"/>
    </location>
</feature>
<evidence type="ECO:0000259" key="1">
    <source>
        <dbReference type="Pfam" id="PF03015"/>
    </source>
</evidence>
<dbReference type="CDD" id="cd09071">
    <property type="entry name" value="FAR_C"/>
    <property type="match status" value="1"/>
</dbReference>
<keyword evidence="3" id="KW-1185">Reference proteome</keyword>
<accession>A0A5E4PS16</accession>
<sequence length="82" mass="9738">MNSLVNVQKRVTSGLGVIQYYAIRPWKFSNQRYLALRSQISEDEDRLFYTDIKSMDWQSYMKEYVRGSRDSHCGHGVCTFYI</sequence>
<reference evidence="2 3" key="1">
    <citation type="submission" date="2017-07" db="EMBL/GenBank/DDBJ databases">
        <authorList>
            <person name="Talla V."/>
            <person name="Backstrom N."/>
        </authorList>
    </citation>
    <scope>NUCLEOTIDE SEQUENCE [LARGE SCALE GENOMIC DNA]</scope>
</reference>
<dbReference type="Pfam" id="PF03015">
    <property type="entry name" value="Sterile"/>
    <property type="match status" value="1"/>
</dbReference>
<dbReference type="InterPro" id="IPR033640">
    <property type="entry name" value="FAR_C"/>
</dbReference>
<evidence type="ECO:0000313" key="3">
    <source>
        <dbReference type="Proteomes" id="UP000324832"/>
    </source>
</evidence>
<dbReference type="AlphaFoldDB" id="A0A5E4PS16"/>
<name>A0A5E4PS16_9NEOP</name>
<protein>
    <recommendedName>
        <fullName evidence="1">Fatty acyl-CoA reductase C-terminal domain-containing protein</fullName>
    </recommendedName>
</protein>
<dbReference type="Proteomes" id="UP000324832">
    <property type="component" value="Unassembled WGS sequence"/>
</dbReference>
<organism evidence="2 3">
    <name type="scientific">Leptidea sinapis</name>
    <dbReference type="NCBI Taxonomy" id="189913"/>
    <lineage>
        <taxon>Eukaryota</taxon>
        <taxon>Metazoa</taxon>
        <taxon>Ecdysozoa</taxon>
        <taxon>Arthropoda</taxon>
        <taxon>Hexapoda</taxon>
        <taxon>Insecta</taxon>
        <taxon>Pterygota</taxon>
        <taxon>Neoptera</taxon>
        <taxon>Endopterygota</taxon>
        <taxon>Lepidoptera</taxon>
        <taxon>Glossata</taxon>
        <taxon>Ditrysia</taxon>
        <taxon>Papilionoidea</taxon>
        <taxon>Pieridae</taxon>
        <taxon>Dismorphiinae</taxon>
        <taxon>Leptidea</taxon>
    </lineage>
</organism>
<dbReference type="EMBL" id="FZQP02000258">
    <property type="protein sequence ID" value="VVC88183.1"/>
    <property type="molecule type" value="Genomic_DNA"/>
</dbReference>